<evidence type="ECO:0000256" key="4">
    <source>
        <dbReference type="ARBA" id="ARBA00022741"/>
    </source>
</evidence>
<dbReference type="Pfam" id="PF01590">
    <property type="entry name" value="GAF"/>
    <property type="match status" value="1"/>
</dbReference>
<evidence type="ECO:0000313" key="16">
    <source>
        <dbReference type="Proteomes" id="UP000217076"/>
    </source>
</evidence>
<evidence type="ECO:0000256" key="7">
    <source>
        <dbReference type="ARBA" id="ARBA00023015"/>
    </source>
</evidence>
<keyword evidence="7 12" id="KW-0805">Transcription regulation</keyword>
<organism evidence="15 16">
    <name type="scientific">Roseospirillum parvum</name>
    <dbReference type="NCBI Taxonomy" id="83401"/>
    <lineage>
        <taxon>Bacteria</taxon>
        <taxon>Pseudomonadati</taxon>
        <taxon>Pseudomonadota</taxon>
        <taxon>Alphaproteobacteria</taxon>
        <taxon>Rhodospirillales</taxon>
        <taxon>Rhodospirillaceae</taxon>
        <taxon>Roseospirillum</taxon>
    </lineage>
</organism>
<dbReference type="InterPro" id="IPR027417">
    <property type="entry name" value="P-loop_NTPase"/>
</dbReference>
<dbReference type="Gene3D" id="3.30.450.40">
    <property type="match status" value="1"/>
</dbReference>
<dbReference type="InterPro" id="IPR058031">
    <property type="entry name" value="AAA_lid_NorR"/>
</dbReference>
<keyword evidence="5" id="KW-0067">ATP-binding</keyword>
<dbReference type="Gene3D" id="1.10.8.60">
    <property type="match status" value="1"/>
</dbReference>
<keyword evidence="16" id="KW-1185">Reference proteome</keyword>
<evidence type="ECO:0000259" key="14">
    <source>
        <dbReference type="PROSITE" id="PS50045"/>
    </source>
</evidence>
<protein>
    <recommendedName>
        <fullName evidence="3 12">Nif-specific regulatory protein</fullName>
    </recommendedName>
</protein>
<dbReference type="GO" id="GO:0005524">
    <property type="term" value="F:ATP binding"/>
    <property type="evidence" value="ECO:0007669"/>
    <property type="project" value="UniProtKB-KW"/>
</dbReference>
<evidence type="ECO:0000256" key="11">
    <source>
        <dbReference type="ARBA" id="ARBA00023231"/>
    </source>
</evidence>
<dbReference type="PROSITE" id="PS00675">
    <property type="entry name" value="SIGMA54_INTERACT_1"/>
    <property type="match status" value="1"/>
</dbReference>
<evidence type="ECO:0000256" key="10">
    <source>
        <dbReference type="ARBA" id="ARBA00023163"/>
    </source>
</evidence>
<dbReference type="SUPFAM" id="SSF52540">
    <property type="entry name" value="P-loop containing nucleoside triphosphate hydrolases"/>
    <property type="match status" value="1"/>
</dbReference>
<dbReference type="OrthoDB" id="9761019at2"/>
<dbReference type="CDD" id="cd00009">
    <property type="entry name" value="AAA"/>
    <property type="match status" value="1"/>
</dbReference>
<dbReference type="NCBIfam" id="TIGR01817">
    <property type="entry name" value="nifA"/>
    <property type="match status" value="1"/>
</dbReference>
<dbReference type="Proteomes" id="UP000217076">
    <property type="component" value="Unassembled WGS sequence"/>
</dbReference>
<dbReference type="InterPro" id="IPR029016">
    <property type="entry name" value="GAF-like_dom_sf"/>
</dbReference>
<accession>A0A1G7XXE2</accession>
<dbReference type="EMBL" id="FNCV01000003">
    <property type="protein sequence ID" value="SDG88831.1"/>
    <property type="molecule type" value="Genomic_DNA"/>
</dbReference>
<dbReference type="PROSITE" id="PS00676">
    <property type="entry name" value="SIGMA54_INTERACT_2"/>
    <property type="match status" value="1"/>
</dbReference>
<dbReference type="GO" id="GO:0009399">
    <property type="term" value="P:nitrogen fixation"/>
    <property type="evidence" value="ECO:0007669"/>
    <property type="project" value="UniProtKB-UniRule"/>
</dbReference>
<gene>
    <name evidence="15" type="ORF">SAMN05421742_103129</name>
</gene>
<evidence type="ECO:0000256" key="2">
    <source>
        <dbReference type="ARBA" id="ARBA00011135"/>
    </source>
</evidence>
<dbReference type="PANTHER" id="PTHR32071:SF117">
    <property type="entry name" value="PTS-DEPENDENT DIHYDROXYACETONE KINASE OPERON REGULATORY PROTEIN-RELATED"/>
    <property type="match status" value="1"/>
</dbReference>
<dbReference type="STRING" id="83401.SAMN05421742_103129"/>
<evidence type="ECO:0000256" key="8">
    <source>
        <dbReference type="ARBA" id="ARBA00023125"/>
    </source>
</evidence>
<dbReference type="AlphaFoldDB" id="A0A1G7XXE2"/>
<dbReference type="GO" id="GO:0000160">
    <property type="term" value="P:phosphorelay signal transduction system"/>
    <property type="evidence" value="ECO:0007669"/>
    <property type="project" value="UniProtKB-UniRule"/>
</dbReference>
<dbReference type="InterPro" id="IPR010113">
    <property type="entry name" value="Nif-specific_regulatory_prot"/>
</dbReference>
<dbReference type="Gene3D" id="3.40.50.300">
    <property type="entry name" value="P-loop containing nucleotide triphosphate hydrolases"/>
    <property type="match status" value="1"/>
</dbReference>
<dbReference type="Gene3D" id="1.10.10.60">
    <property type="entry name" value="Homeodomain-like"/>
    <property type="match status" value="1"/>
</dbReference>
<name>A0A1G7XXE2_9PROT</name>
<dbReference type="GO" id="GO:0043565">
    <property type="term" value="F:sequence-specific DNA binding"/>
    <property type="evidence" value="ECO:0007669"/>
    <property type="project" value="InterPro"/>
</dbReference>
<comment type="function">
    <text evidence="1 12">Required for activation of most nif operons, which are directly involved in nitrogen fixation.</text>
</comment>
<keyword evidence="10 12" id="KW-0804">Transcription</keyword>
<dbReference type="Pfam" id="PF02954">
    <property type="entry name" value="HTH_8"/>
    <property type="match status" value="1"/>
</dbReference>
<evidence type="ECO:0000256" key="6">
    <source>
        <dbReference type="ARBA" id="ARBA00023012"/>
    </source>
</evidence>
<dbReference type="Pfam" id="PF00158">
    <property type="entry name" value="Sigma54_activat"/>
    <property type="match status" value="1"/>
</dbReference>
<feature type="domain" description="Sigma-54 factor interaction" evidence="14">
    <location>
        <begin position="215"/>
        <end position="443"/>
    </location>
</feature>
<dbReference type="PROSITE" id="PS50045">
    <property type="entry name" value="SIGMA54_INTERACT_4"/>
    <property type="match status" value="1"/>
</dbReference>
<dbReference type="SMART" id="SM00382">
    <property type="entry name" value="AAA"/>
    <property type="match status" value="1"/>
</dbReference>
<dbReference type="InterPro" id="IPR002197">
    <property type="entry name" value="HTH_Fis"/>
</dbReference>
<dbReference type="PRINTS" id="PR01590">
    <property type="entry name" value="HTHFIS"/>
</dbReference>
<dbReference type="PROSITE" id="PS00688">
    <property type="entry name" value="SIGMA54_INTERACT_3"/>
    <property type="match status" value="1"/>
</dbReference>
<reference evidence="16" key="1">
    <citation type="submission" date="2016-10" db="EMBL/GenBank/DDBJ databases">
        <authorList>
            <person name="Varghese N."/>
            <person name="Submissions S."/>
        </authorList>
    </citation>
    <scope>NUCLEOTIDE SEQUENCE [LARGE SCALE GENOMIC DNA]</scope>
    <source>
        <strain evidence="16">930I</strain>
    </source>
</reference>
<dbReference type="InterPro" id="IPR002078">
    <property type="entry name" value="Sigma_54_int"/>
</dbReference>
<dbReference type="GO" id="GO:0003700">
    <property type="term" value="F:DNA-binding transcription factor activity"/>
    <property type="evidence" value="ECO:0007669"/>
    <property type="project" value="UniProtKB-UniRule"/>
</dbReference>
<evidence type="ECO:0000256" key="1">
    <source>
        <dbReference type="ARBA" id="ARBA00002167"/>
    </source>
</evidence>
<keyword evidence="11 12" id="KW-0535">Nitrogen fixation</keyword>
<dbReference type="InterPro" id="IPR025943">
    <property type="entry name" value="Sigma_54_int_dom_ATP-bd_2"/>
</dbReference>
<feature type="compositionally biased region" description="Pro residues" evidence="13">
    <location>
        <begin position="495"/>
        <end position="507"/>
    </location>
</feature>
<proteinExistence type="predicted"/>
<comment type="subunit">
    <text evidence="2 12">Interacts with sigma-54.</text>
</comment>
<dbReference type="SMART" id="SM00065">
    <property type="entry name" value="GAF"/>
    <property type="match status" value="1"/>
</dbReference>
<keyword evidence="4" id="KW-0547">Nucleotide-binding</keyword>
<keyword evidence="8 12" id="KW-0238">DNA-binding</keyword>
<dbReference type="FunFam" id="3.40.50.300:FF:000006">
    <property type="entry name" value="DNA-binding transcriptional regulator NtrC"/>
    <property type="match status" value="1"/>
</dbReference>
<evidence type="ECO:0000256" key="9">
    <source>
        <dbReference type="ARBA" id="ARBA00023159"/>
    </source>
</evidence>
<dbReference type="SUPFAM" id="SSF55781">
    <property type="entry name" value="GAF domain-like"/>
    <property type="match status" value="1"/>
</dbReference>
<keyword evidence="6 12" id="KW-0902">Two-component regulatory system</keyword>
<dbReference type="InterPro" id="IPR003593">
    <property type="entry name" value="AAA+_ATPase"/>
</dbReference>
<evidence type="ECO:0000256" key="12">
    <source>
        <dbReference type="RuleBase" id="RU368029"/>
    </source>
</evidence>
<evidence type="ECO:0000256" key="13">
    <source>
        <dbReference type="SAM" id="MobiDB-lite"/>
    </source>
</evidence>
<dbReference type="PANTHER" id="PTHR32071">
    <property type="entry name" value="TRANSCRIPTIONAL REGULATORY PROTEIN"/>
    <property type="match status" value="1"/>
</dbReference>
<evidence type="ECO:0000256" key="5">
    <source>
        <dbReference type="ARBA" id="ARBA00022840"/>
    </source>
</evidence>
<feature type="region of interest" description="Disordered" evidence="13">
    <location>
        <begin position="478"/>
        <end position="543"/>
    </location>
</feature>
<keyword evidence="9 12" id="KW-0010">Activator</keyword>
<evidence type="ECO:0000256" key="3">
    <source>
        <dbReference type="ARBA" id="ARBA00015308"/>
    </source>
</evidence>
<sequence>MTLAADSHEMTSAPLICIYEISKILTSSRSLDASLHDVLNLLSSYLEMRRGTVVLAAEGGDAPRVVAVSGLSMEAVGRGELRYPLEAARQVIDQALPMVVPDIAQDPMFEGSDLALGVLDEEEAMAFLAVPLKAAEKTLGCLSVARTRRPGGRYRFGSDLQFLSMVGNLISQALHLHQRIAEDRKALMAETARREKTLKARASRPVDAVPAPEEIIGQSPAMVEVMGQVAEVAGTATTVLIRGESGTGKELIARAIHNQSPRVGRPFIRVNCAALPETLLESELFGHEKGAFTGATQERKGRFEQAHGGTLFLDEIGEITPAFQAKLLRVLQEREFERVGGNKTLKVDVRLVCATNRNLEEAVAEGSFRADLYYRINVIPIFMPALRDRGGDIRLIARALLERFNVENGESLAFGEDALSTLERCYFPGNVRELENCVHRVATLAKGETIGAEDLACTSGACLSSMLWPRLPEGPADLLPQPTCPSPCQSAAHPPSHPPSHPTPHPTPHSGAPMAPPAMPRQPKQVGPTTPAADPAVESGAALDPDSREGLIAAMERAGWVQAKAARLLGLTPRQIGYALRKHNIEIKRL</sequence>
<dbReference type="Pfam" id="PF25601">
    <property type="entry name" value="AAA_lid_14"/>
    <property type="match status" value="1"/>
</dbReference>
<dbReference type="InterPro" id="IPR025662">
    <property type="entry name" value="Sigma_54_int_dom_ATP-bd_1"/>
</dbReference>
<dbReference type="InterPro" id="IPR003018">
    <property type="entry name" value="GAF"/>
</dbReference>
<dbReference type="InterPro" id="IPR025944">
    <property type="entry name" value="Sigma_54_int_dom_CS"/>
</dbReference>
<evidence type="ECO:0000313" key="15">
    <source>
        <dbReference type="EMBL" id="SDG88831.1"/>
    </source>
</evidence>